<dbReference type="Gene3D" id="3.40.50.2300">
    <property type="match status" value="1"/>
</dbReference>
<gene>
    <name evidence="1" type="ORF">A176_002629</name>
</gene>
<sequence>MKSSSTARALLLGGDASLGSLLEDVLAELGIALESSAAAADRPDLVLVHVERGESLPCQLKLARELSAQGPVIVLVPFADERLVGLALRLGARDCFAMGSPLDELRRVLMAHVPVQPSLAFISPGGAVPPSPGSTHD</sequence>
<dbReference type="AlphaFoldDB" id="A0A0H4XCK7"/>
<evidence type="ECO:0000313" key="2">
    <source>
        <dbReference type="Proteomes" id="UP000009026"/>
    </source>
</evidence>
<dbReference type="RefSeq" id="WP_002638567.1">
    <property type="nucleotide sequence ID" value="NZ_CP012109.1"/>
</dbReference>
<dbReference type="STRING" id="1297742.A176_002629"/>
<name>A0A0H4XCK7_9BACT</name>
<dbReference type="SUPFAM" id="SSF52172">
    <property type="entry name" value="CheY-like"/>
    <property type="match status" value="1"/>
</dbReference>
<dbReference type="eggNOG" id="COG0745">
    <property type="taxonomic scope" value="Bacteria"/>
</dbReference>
<dbReference type="PATRIC" id="fig|1297742.4.peg.2655"/>
<evidence type="ECO:0008006" key="3">
    <source>
        <dbReference type="Google" id="ProtNLM"/>
    </source>
</evidence>
<dbReference type="EMBL" id="CP012109">
    <property type="protein sequence ID" value="AKQ65717.1"/>
    <property type="molecule type" value="Genomic_DNA"/>
</dbReference>
<dbReference type="OrthoDB" id="5524731at2"/>
<accession>A0A0H4XCK7</accession>
<organism evidence="1 2">
    <name type="scientific">Pseudomyxococcus hansupus</name>
    <dbReference type="NCBI Taxonomy" id="1297742"/>
    <lineage>
        <taxon>Bacteria</taxon>
        <taxon>Pseudomonadati</taxon>
        <taxon>Myxococcota</taxon>
        <taxon>Myxococcia</taxon>
        <taxon>Myxococcales</taxon>
        <taxon>Cystobacterineae</taxon>
        <taxon>Myxococcaceae</taxon>
        <taxon>Pseudomyxococcus</taxon>
    </lineage>
</organism>
<keyword evidence="2" id="KW-1185">Reference proteome</keyword>
<dbReference type="InterPro" id="IPR011006">
    <property type="entry name" value="CheY-like_superfamily"/>
</dbReference>
<dbReference type="Proteomes" id="UP000009026">
    <property type="component" value="Chromosome"/>
</dbReference>
<reference evidence="1 2" key="1">
    <citation type="journal article" date="2016" name="PLoS ONE">
        <title>Complete Genome Sequence and Comparative Genomics of a Novel Myxobacterium Myxococcus hansupus.</title>
        <authorList>
            <person name="Sharma G."/>
            <person name="Narwani T."/>
            <person name="Subramanian S."/>
        </authorList>
    </citation>
    <scope>NUCLEOTIDE SEQUENCE [LARGE SCALE GENOMIC DNA]</scope>
    <source>
        <strain evidence="2">mixupus</strain>
    </source>
</reference>
<protein>
    <recommendedName>
        <fullName evidence="3">Response regulatory domain-containing protein</fullName>
    </recommendedName>
</protein>
<evidence type="ECO:0000313" key="1">
    <source>
        <dbReference type="EMBL" id="AKQ65717.1"/>
    </source>
</evidence>
<dbReference type="KEGG" id="mym:A176_002629"/>
<proteinExistence type="predicted"/>